<protein>
    <submittedName>
        <fullName evidence="1">Uncharacterized protein</fullName>
    </submittedName>
</protein>
<dbReference type="Gramene" id="OMO51817">
    <property type="protein sequence ID" value="OMO51817"/>
    <property type="gene ID" value="CCACVL1_29574"/>
</dbReference>
<proteinExistence type="predicted"/>
<gene>
    <name evidence="1" type="ORF">CCACVL1_29574</name>
</gene>
<name>A0A1R3G192_COCAP</name>
<comment type="caution">
    <text evidence="1">The sequence shown here is derived from an EMBL/GenBank/DDBJ whole genome shotgun (WGS) entry which is preliminary data.</text>
</comment>
<keyword evidence="2" id="KW-1185">Reference proteome</keyword>
<dbReference type="EMBL" id="AWWV01015690">
    <property type="protein sequence ID" value="OMO51817.1"/>
    <property type="molecule type" value="Genomic_DNA"/>
</dbReference>
<organism evidence="1 2">
    <name type="scientific">Corchorus capsularis</name>
    <name type="common">Jute</name>
    <dbReference type="NCBI Taxonomy" id="210143"/>
    <lineage>
        <taxon>Eukaryota</taxon>
        <taxon>Viridiplantae</taxon>
        <taxon>Streptophyta</taxon>
        <taxon>Embryophyta</taxon>
        <taxon>Tracheophyta</taxon>
        <taxon>Spermatophyta</taxon>
        <taxon>Magnoliopsida</taxon>
        <taxon>eudicotyledons</taxon>
        <taxon>Gunneridae</taxon>
        <taxon>Pentapetalae</taxon>
        <taxon>rosids</taxon>
        <taxon>malvids</taxon>
        <taxon>Malvales</taxon>
        <taxon>Malvaceae</taxon>
        <taxon>Grewioideae</taxon>
        <taxon>Apeibeae</taxon>
        <taxon>Corchorus</taxon>
    </lineage>
</organism>
<dbReference type="Proteomes" id="UP000188268">
    <property type="component" value="Unassembled WGS sequence"/>
</dbReference>
<reference evidence="1 2" key="1">
    <citation type="submission" date="2013-09" db="EMBL/GenBank/DDBJ databases">
        <title>Corchorus capsularis genome sequencing.</title>
        <authorList>
            <person name="Alam M."/>
            <person name="Haque M.S."/>
            <person name="Islam M.S."/>
            <person name="Emdad E.M."/>
            <person name="Islam M.M."/>
            <person name="Ahmed B."/>
            <person name="Halim A."/>
            <person name="Hossen Q.M.M."/>
            <person name="Hossain M.Z."/>
            <person name="Ahmed R."/>
            <person name="Khan M.M."/>
            <person name="Islam R."/>
            <person name="Rashid M.M."/>
            <person name="Khan S.A."/>
            <person name="Rahman M.S."/>
            <person name="Alam M."/>
        </authorList>
    </citation>
    <scope>NUCLEOTIDE SEQUENCE [LARGE SCALE GENOMIC DNA]</scope>
    <source>
        <strain evidence="2">cv. CVL-1</strain>
        <tissue evidence="1">Whole seedling</tissue>
    </source>
</reference>
<accession>A0A1R3G192</accession>
<evidence type="ECO:0000313" key="1">
    <source>
        <dbReference type="EMBL" id="OMO51817.1"/>
    </source>
</evidence>
<evidence type="ECO:0000313" key="2">
    <source>
        <dbReference type="Proteomes" id="UP000188268"/>
    </source>
</evidence>
<sequence>LKTQTLFHTVINIGAVHREQQQPWKALRKSKTERKRSIINQLNRKPPQKPSARLTSLFQIYFQISPLILIWEFLQKLHTKYLGFVTCPFPICNTGICGSAAACVGNSSHF</sequence>
<feature type="non-terminal residue" evidence="1">
    <location>
        <position position="1"/>
    </location>
</feature>
<dbReference type="AlphaFoldDB" id="A0A1R3G192"/>